<name>A0A2A7B3P3_9FIRM</name>
<dbReference type="OrthoDB" id="1860003at2"/>
<dbReference type="EMBL" id="NOUV01000019">
    <property type="protein sequence ID" value="PDX85969.1"/>
    <property type="molecule type" value="Genomic_DNA"/>
</dbReference>
<sequence length="146" mass="15206">MMMPANYSVIAENEMTYVVGGGVIEAIGAVTAPIWTAANVKTFNTNIVTLVGNAFVDNFVHGTVGYVFSEGASWKGLGESLKGTFVAKNGQAGETFAKVLGNVAAIYNLGNATVANKAGDVKLFKSTPSAKYTFKDADGNVVGSIW</sequence>
<evidence type="ECO:0000313" key="1">
    <source>
        <dbReference type="EMBL" id="PDX85969.1"/>
    </source>
</evidence>
<reference evidence="1 2" key="1">
    <citation type="journal article" date="2017" name="Front. Microbiol.">
        <title>New Insights into the Diversity of the Genus Faecalibacterium.</title>
        <authorList>
            <person name="Benevides L."/>
            <person name="Burman S."/>
            <person name="Martin R."/>
            <person name="Robert V."/>
            <person name="Thomas M."/>
            <person name="Miquel S."/>
            <person name="Chain F."/>
            <person name="Sokol H."/>
            <person name="Bermudez-Humaran L.G."/>
            <person name="Morrison M."/>
            <person name="Langella P."/>
            <person name="Azevedo V.A."/>
            <person name="Chatel J.M."/>
            <person name="Soares S."/>
        </authorList>
    </citation>
    <scope>NUCLEOTIDE SEQUENCE [LARGE SCALE GENOMIC DNA]</scope>
    <source>
        <strain evidence="1 2">AHMP21</strain>
    </source>
</reference>
<accession>A0A2A7B3P3</accession>
<gene>
    <name evidence="1" type="ORF">CHR60_13215</name>
</gene>
<evidence type="ECO:0000313" key="2">
    <source>
        <dbReference type="Proteomes" id="UP000220904"/>
    </source>
</evidence>
<protein>
    <submittedName>
        <fullName evidence="1">Uncharacterized protein</fullName>
    </submittedName>
</protein>
<organism evidence="1 2">
    <name type="scientific">Faecalibacterium prausnitzii</name>
    <dbReference type="NCBI Taxonomy" id="853"/>
    <lineage>
        <taxon>Bacteria</taxon>
        <taxon>Bacillati</taxon>
        <taxon>Bacillota</taxon>
        <taxon>Clostridia</taxon>
        <taxon>Eubacteriales</taxon>
        <taxon>Oscillospiraceae</taxon>
        <taxon>Faecalibacterium</taxon>
    </lineage>
</organism>
<proteinExistence type="predicted"/>
<dbReference type="RefSeq" id="WP_097793411.1">
    <property type="nucleotide sequence ID" value="NZ_CABJDF010000013.1"/>
</dbReference>
<dbReference type="Proteomes" id="UP000220904">
    <property type="component" value="Unassembled WGS sequence"/>
</dbReference>
<dbReference type="AlphaFoldDB" id="A0A2A7B3P3"/>
<comment type="caution">
    <text evidence="1">The sequence shown here is derived from an EMBL/GenBank/DDBJ whole genome shotgun (WGS) entry which is preliminary data.</text>
</comment>